<name>A0A0R0LXQ6_9MICR</name>
<dbReference type="Gene3D" id="3.30.70.270">
    <property type="match status" value="1"/>
</dbReference>
<dbReference type="InterPro" id="IPR043128">
    <property type="entry name" value="Rev_trsase/Diguanyl_cyclase"/>
</dbReference>
<dbReference type="InterPro" id="IPR043502">
    <property type="entry name" value="DNA/RNA_pol_sf"/>
</dbReference>
<dbReference type="CDD" id="cd01647">
    <property type="entry name" value="RT_LTR"/>
    <property type="match status" value="1"/>
</dbReference>
<dbReference type="EMBL" id="LGUB01000136">
    <property type="protein sequence ID" value="KRH94109.1"/>
    <property type="molecule type" value="Genomic_DNA"/>
</dbReference>
<dbReference type="Proteomes" id="UP000051530">
    <property type="component" value="Unassembled WGS sequence"/>
</dbReference>
<sequence>MYHKMTKANYFSKFDLRKGYYQIAIDEKNIEKTAFITPWGKYAYKRIPLGLLNPPKYFHNVIMRILDGIDNIAVFHDEILIFTNTIKEHENILNEILNRFEKKHNN</sequence>
<dbReference type="Gene3D" id="3.10.10.10">
    <property type="entry name" value="HIV Type 1 Reverse Transcriptase, subunit A, domain 1"/>
    <property type="match status" value="1"/>
</dbReference>
<comment type="caution">
    <text evidence="2">The sequence shown here is derived from an EMBL/GenBank/DDBJ whole genome shotgun (WGS) entry which is preliminary data.</text>
</comment>
<organism evidence="2 3">
    <name type="scientific">Pseudoloma neurophilia</name>
    <dbReference type="NCBI Taxonomy" id="146866"/>
    <lineage>
        <taxon>Eukaryota</taxon>
        <taxon>Fungi</taxon>
        <taxon>Fungi incertae sedis</taxon>
        <taxon>Microsporidia</taxon>
        <taxon>Pseudoloma</taxon>
    </lineage>
</organism>
<dbReference type="PROSITE" id="PS50878">
    <property type="entry name" value="RT_POL"/>
    <property type="match status" value="1"/>
</dbReference>
<dbReference type="SUPFAM" id="SSF56672">
    <property type="entry name" value="DNA/RNA polymerases"/>
    <property type="match status" value="1"/>
</dbReference>
<protein>
    <submittedName>
        <fullName evidence="2">Putative transposable element</fullName>
    </submittedName>
</protein>
<dbReference type="InterPro" id="IPR053134">
    <property type="entry name" value="RNA-dir_DNA_polymerase"/>
</dbReference>
<proteinExistence type="predicted"/>
<dbReference type="PANTHER" id="PTHR24559">
    <property type="entry name" value="TRANSPOSON TY3-I GAG-POL POLYPROTEIN"/>
    <property type="match status" value="1"/>
</dbReference>
<keyword evidence="3" id="KW-1185">Reference proteome</keyword>
<evidence type="ECO:0000313" key="2">
    <source>
        <dbReference type="EMBL" id="KRH94109.1"/>
    </source>
</evidence>
<feature type="domain" description="Reverse transcriptase" evidence="1">
    <location>
        <begin position="1"/>
        <end position="106"/>
    </location>
</feature>
<evidence type="ECO:0000259" key="1">
    <source>
        <dbReference type="PROSITE" id="PS50878"/>
    </source>
</evidence>
<accession>A0A0R0LXQ6</accession>
<evidence type="ECO:0000313" key="3">
    <source>
        <dbReference type="Proteomes" id="UP000051530"/>
    </source>
</evidence>
<dbReference type="InterPro" id="IPR000477">
    <property type="entry name" value="RT_dom"/>
</dbReference>
<dbReference type="PANTHER" id="PTHR24559:SF444">
    <property type="entry name" value="REVERSE TRANSCRIPTASE DOMAIN-CONTAINING PROTEIN"/>
    <property type="match status" value="1"/>
</dbReference>
<dbReference type="Pfam" id="PF00078">
    <property type="entry name" value="RVT_1"/>
    <property type="match status" value="1"/>
</dbReference>
<reference evidence="2 3" key="1">
    <citation type="submission" date="2015-07" db="EMBL/GenBank/DDBJ databases">
        <title>The genome of Pseudoloma neurophilia, a relevant intracellular parasite of the zebrafish.</title>
        <authorList>
            <person name="Ndikumana S."/>
            <person name="Pelin A."/>
            <person name="Sanders J."/>
            <person name="Corradi N."/>
        </authorList>
    </citation>
    <scope>NUCLEOTIDE SEQUENCE [LARGE SCALE GENOMIC DNA]</scope>
    <source>
        <strain evidence="2 3">MK1</strain>
    </source>
</reference>
<gene>
    <name evidence="2" type="ORF">M153_3810004851</name>
</gene>
<dbReference type="OrthoDB" id="2194291at2759"/>
<dbReference type="VEuPathDB" id="MicrosporidiaDB:M153_3810004851"/>
<dbReference type="AlphaFoldDB" id="A0A0R0LXQ6"/>